<feature type="chain" id="PRO_5012375901" description="DUF3108 domain-containing protein" evidence="1">
    <location>
        <begin position="19"/>
        <end position="215"/>
    </location>
</feature>
<protein>
    <recommendedName>
        <fullName evidence="2">DUF3108 domain-containing protein</fullName>
    </recommendedName>
</protein>
<dbReference type="Gene3D" id="2.40.360.20">
    <property type="match status" value="1"/>
</dbReference>
<dbReference type="InterPro" id="IPR049279">
    <property type="entry name" value="DUF3108-like"/>
</dbReference>
<evidence type="ECO:0000313" key="3">
    <source>
        <dbReference type="EMBL" id="OYD16023.1"/>
    </source>
</evidence>
<proteinExistence type="predicted"/>
<sequence>MKKSLLFVASLLVVVLLATNCDIFGGKEDCFPMGVGSTWNYEGYALMTTSVAGTDTIQTSTTETEATKEDKLTTGEGVVEFVSTTTIHMKLPAESTFTSVDTNYVQKTDEQILSYSSKDDTNPMITIALPLEQDKTWQVTSNTTARVIAKEDVTVAAGTYKNCWKLELTTTADAGTSTMYYWYADGTGSVQTHMESENQGTTLVMHSELSSATIR</sequence>
<reference evidence="3 4" key="1">
    <citation type="submission" date="2017-07" db="EMBL/GenBank/DDBJ databases">
        <title>Recovery of genomes from metagenomes via a dereplication, aggregation, and scoring strategy.</title>
        <authorList>
            <person name="Sieber C.M."/>
            <person name="Probst A.J."/>
            <person name="Sharrar A."/>
            <person name="Thomas B.C."/>
            <person name="Hess M."/>
            <person name="Tringe S.G."/>
            <person name="Banfield J.F."/>
        </authorList>
    </citation>
    <scope>NUCLEOTIDE SEQUENCE [LARGE SCALE GENOMIC DNA]</scope>
    <source>
        <strain evidence="3">JGI_Cruoil_03_51_56</strain>
    </source>
</reference>
<name>A0A235BUA8_UNCW3</name>
<dbReference type="Proteomes" id="UP000215559">
    <property type="component" value="Unassembled WGS sequence"/>
</dbReference>
<gene>
    <name evidence="3" type="ORF">CH330_03820</name>
</gene>
<organism evidence="3 4">
    <name type="scientific">candidate division WOR-3 bacterium JGI_Cruoil_03_51_56</name>
    <dbReference type="NCBI Taxonomy" id="1973747"/>
    <lineage>
        <taxon>Bacteria</taxon>
        <taxon>Bacteria division WOR-3</taxon>
    </lineage>
</organism>
<feature type="signal peptide" evidence="1">
    <location>
        <begin position="1"/>
        <end position="18"/>
    </location>
</feature>
<dbReference type="AlphaFoldDB" id="A0A235BUA8"/>
<dbReference type="EMBL" id="NOZP01000074">
    <property type="protein sequence ID" value="OYD16023.1"/>
    <property type="molecule type" value="Genomic_DNA"/>
</dbReference>
<accession>A0A235BUA8</accession>
<comment type="caution">
    <text evidence="3">The sequence shown here is derived from an EMBL/GenBank/DDBJ whole genome shotgun (WGS) entry which is preliminary data.</text>
</comment>
<keyword evidence="1" id="KW-0732">Signal</keyword>
<evidence type="ECO:0000256" key="1">
    <source>
        <dbReference type="SAM" id="SignalP"/>
    </source>
</evidence>
<evidence type="ECO:0000313" key="4">
    <source>
        <dbReference type="Proteomes" id="UP000215559"/>
    </source>
</evidence>
<dbReference type="Pfam" id="PF21347">
    <property type="entry name" value="DUF3108_like"/>
    <property type="match status" value="1"/>
</dbReference>
<feature type="domain" description="DUF3108" evidence="2">
    <location>
        <begin position="79"/>
        <end position="208"/>
    </location>
</feature>
<evidence type="ECO:0000259" key="2">
    <source>
        <dbReference type="Pfam" id="PF21347"/>
    </source>
</evidence>